<reference evidence="1" key="2">
    <citation type="journal article" date="2015" name="Data Brief">
        <title>Shoot transcriptome of the giant reed, Arundo donax.</title>
        <authorList>
            <person name="Barrero R.A."/>
            <person name="Guerrero F.D."/>
            <person name="Moolhuijzen P."/>
            <person name="Goolsby J.A."/>
            <person name="Tidwell J."/>
            <person name="Bellgard S.E."/>
            <person name="Bellgard M.I."/>
        </authorList>
    </citation>
    <scope>NUCLEOTIDE SEQUENCE</scope>
    <source>
        <tissue evidence="1">Shoot tissue taken approximately 20 cm above the soil surface</tissue>
    </source>
</reference>
<dbReference type="AlphaFoldDB" id="A0A0A9BW11"/>
<accession>A0A0A9BW11</accession>
<evidence type="ECO:0000313" key="1">
    <source>
        <dbReference type="EMBL" id="JAD68219.1"/>
    </source>
</evidence>
<name>A0A0A9BW11_ARUDO</name>
<dbReference type="EMBL" id="GBRH01229676">
    <property type="protein sequence ID" value="JAD68219.1"/>
    <property type="molecule type" value="Transcribed_RNA"/>
</dbReference>
<reference evidence="1" key="1">
    <citation type="submission" date="2014-09" db="EMBL/GenBank/DDBJ databases">
        <authorList>
            <person name="Magalhaes I.L.F."/>
            <person name="Oliveira U."/>
            <person name="Santos F.R."/>
            <person name="Vidigal T.H.D.A."/>
            <person name="Brescovit A.D."/>
            <person name="Santos A.J."/>
        </authorList>
    </citation>
    <scope>NUCLEOTIDE SEQUENCE</scope>
    <source>
        <tissue evidence="1">Shoot tissue taken approximately 20 cm above the soil surface</tissue>
    </source>
</reference>
<proteinExistence type="predicted"/>
<organism evidence="1">
    <name type="scientific">Arundo donax</name>
    <name type="common">Giant reed</name>
    <name type="synonym">Donax arundinaceus</name>
    <dbReference type="NCBI Taxonomy" id="35708"/>
    <lineage>
        <taxon>Eukaryota</taxon>
        <taxon>Viridiplantae</taxon>
        <taxon>Streptophyta</taxon>
        <taxon>Embryophyta</taxon>
        <taxon>Tracheophyta</taxon>
        <taxon>Spermatophyta</taxon>
        <taxon>Magnoliopsida</taxon>
        <taxon>Liliopsida</taxon>
        <taxon>Poales</taxon>
        <taxon>Poaceae</taxon>
        <taxon>PACMAD clade</taxon>
        <taxon>Arundinoideae</taxon>
        <taxon>Arundineae</taxon>
        <taxon>Arundo</taxon>
    </lineage>
</organism>
<protein>
    <submittedName>
        <fullName evidence="1">Uncharacterized protein</fullName>
    </submittedName>
</protein>
<sequence length="25" mass="2962">MTVEKLNIAHCVVLYFLNLLRKEIT</sequence>